<organism evidence="3 4">
    <name type="scientific">Cyanobium gracile (strain ATCC 27147 / PCC 6307)</name>
    <dbReference type="NCBI Taxonomy" id="292564"/>
    <lineage>
        <taxon>Bacteria</taxon>
        <taxon>Bacillati</taxon>
        <taxon>Cyanobacteriota</taxon>
        <taxon>Cyanophyceae</taxon>
        <taxon>Synechococcales</taxon>
        <taxon>Prochlorococcaceae</taxon>
        <taxon>Cyanobium</taxon>
    </lineage>
</organism>
<dbReference type="EMBL" id="CP003495">
    <property type="protein sequence ID" value="AFY27314.1"/>
    <property type="molecule type" value="Genomic_DNA"/>
</dbReference>
<dbReference type="Proteomes" id="UP000010388">
    <property type="component" value="Chromosome"/>
</dbReference>
<dbReference type="SUPFAM" id="SSF143120">
    <property type="entry name" value="YefM-like"/>
    <property type="match status" value="1"/>
</dbReference>
<dbReference type="PATRIC" id="fig|292564.3.peg.92"/>
<dbReference type="InterPro" id="IPR051416">
    <property type="entry name" value="phD-YefM_TA_antitoxins"/>
</dbReference>
<gene>
    <name evidence="3" type="ordered locus">Cyagr_0094</name>
</gene>
<dbReference type="OrthoDB" id="9800503at2"/>
<dbReference type="RefSeq" id="WP_015107773.1">
    <property type="nucleotide sequence ID" value="NC_019675.1"/>
</dbReference>
<dbReference type="Pfam" id="PF02604">
    <property type="entry name" value="PhdYeFM_antitox"/>
    <property type="match status" value="1"/>
</dbReference>
<accession>K9P436</accession>
<evidence type="ECO:0000256" key="1">
    <source>
        <dbReference type="ARBA" id="ARBA00009981"/>
    </source>
</evidence>
<dbReference type="STRING" id="292564.Cyagr_0094"/>
<dbReference type="InterPro" id="IPR036165">
    <property type="entry name" value="YefM-like_sf"/>
</dbReference>
<dbReference type="HOGENOM" id="CLU_163140_3_0_3"/>
<dbReference type="InterPro" id="IPR006442">
    <property type="entry name" value="Antitoxin_Phd/YefM"/>
</dbReference>
<comment type="similarity">
    <text evidence="1 2">Belongs to the phD/YefM antitoxin family.</text>
</comment>
<dbReference type="eggNOG" id="COG4118">
    <property type="taxonomic scope" value="Bacteria"/>
</dbReference>
<evidence type="ECO:0000313" key="3">
    <source>
        <dbReference type="EMBL" id="AFY27314.1"/>
    </source>
</evidence>
<dbReference type="PANTHER" id="PTHR35377:SF4">
    <property type="entry name" value="PREVENT-HOST-DEATH FAMILY PROTEIN"/>
    <property type="match status" value="1"/>
</dbReference>
<protein>
    <recommendedName>
        <fullName evidence="2">Antitoxin</fullName>
    </recommendedName>
</protein>
<name>K9P436_CYAGP</name>
<sequence length="83" mass="9132">MRTVNVHEAKIQFSRLIDAAHAGETILVAKDGKPWARLVPLEPDQPRRQPGVLRGRLELPATDVLLAPLPPEELDALDAALPR</sequence>
<dbReference type="NCBIfam" id="TIGR01552">
    <property type="entry name" value="phd_fam"/>
    <property type="match status" value="1"/>
</dbReference>
<dbReference type="AlphaFoldDB" id="K9P436"/>
<dbReference type="Gene3D" id="3.40.1620.10">
    <property type="entry name" value="YefM-like domain"/>
    <property type="match status" value="1"/>
</dbReference>
<dbReference type="KEGG" id="cgc:Cyagr_0094"/>
<evidence type="ECO:0000313" key="4">
    <source>
        <dbReference type="Proteomes" id="UP000010388"/>
    </source>
</evidence>
<reference evidence="4" key="1">
    <citation type="journal article" date="2013" name="Proc. Natl. Acad. Sci. U.S.A.">
        <title>Improving the coverage of the cyanobacterial phylum using diversity-driven genome sequencing.</title>
        <authorList>
            <person name="Shih P.M."/>
            <person name="Wu D."/>
            <person name="Latifi A."/>
            <person name="Axen S.D."/>
            <person name="Fewer D.P."/>
            <person name="Talla E."/>
            <person name="Calteau A."/>
            <person name="Cai F."/>
            <person name="Tandeau de Marsac N."/>
            <person name="Rippka R."/>
            <person name="Herdman M."/>
            <person name="Sivonen K."/>
            <person name="Coursin T."/>
            <person name="Laurent T."/>
            <person name="Goodwin L."/>
            <person name="Nolan M."/>
            <person name="Davenport K.W."/>
            <person name="Han C.S."/>
            <person name="Rubin E.M."/>
            <person name="Eisen J.A."/>
            <person name="Woyke T."/>
            <person name="Gugger M."/>
            <person name="Kerfeld C.A."/>
        </authorList>
    </citation>
    <scope>NUCLEOTIDE SEQUENCE [LARGE SCALE GENOMIC DNA]</scope>
    <source>
        <strain evidence="4">ATCC 27147 / PCC 6307</strain>
    </source>
</reference>
<dbReference type="PANTHER" id="PTHR35377">
    <property type="entry name" value="ANTITOXIN VAPB49-RELATED-RELATED"/>
    <property type="match status" value="1"/>
</dbReference>
<evidence type="ECO:0000256" key="2">
    <source>
        <dbReference type="RuleBase" id="RU362080"/>
    </source>
</evidence>
<proteinExistence type="inferred from homology"/>
<comment type="function">
    <text evidence="2">Antitoxin component of a type II toxin-antitoxin (TA) system.</text>
</comment>